<feature type="compositionally biased region" description="Basic and acidic residues" evidence="1">
    <location>
        <begin position="126"/>
        <end position="149"/>
    </location>
</feature>
<dbReference type="AlphaFoldDB" id="A0A136J264"/>
<protein>
    <submittedName>
        <fullName evidence="2">Uncharacterized protein</fullName>
    </submittedName>
</protein>
<evidence type="ECO:0000256" key="1">
    <source>
        <dbReference type="SAM" id="MobiDB-lite"/>
    </source>
</evidence>
<feature type="compositionally biased region" description="Basic and acidic residues" evidence="1">
    <location>
        <begin position="89"/>
        <end position="100"/>
    </location>
</feature>
<dbReference type="EMBL" id="KQ964250">
    <property type="protein sequence ID" value="KXJ91321.1"/>
    <property type="molecule type" value="Genomic_DNA"/>
</dbReference>
<keyword evidence="3" id="KW-1185">Reference proteome</keyword>
<accession>A0A136J264</accession>
<feature type="region of interest" description="Disordered" evidence="1">
    <location>
        <begin position="30"/>
        <end position="149"/>
    </location>
</feature>
<feature type="compositionally biased region" description="Polar residues" evidence="1">
    <location>
        <begin position="30"/>
        <end position="50"/>
    </location>
</feature>
<dbReference type="InParanoid" id="A0A136J264"/>
<feature type="compositionally biased region" description="Polar residues" evidence="1">
    <location>
        <begin position="78"/>
        <end position="88"/>
    </location>
</feature>
<gene>
    <name evidence="2" type="ORF">Micbo1qcDRAFT_162980</name>
</gene>
<evidence type="ECO:0000313" key="3">
    <source>
        <dbReference type="Proteomes" id="UP000070501"/>
    </source>
</evidence>
<name>A0A136J264_9PEZI</name>
<evidence type="ECO:0000313" key="2">
    <source>
        <dbReference type="EMBL" id="KXJ91321.1"/>
    </source>
</evidence>
<dbReference type="Proteomes" id="UP000070501">
    <property type="component" value="Unassembled WGS sequence"/>
</dbReference>
<proteinExistence type="predicted"/>
<reference evidence="3" key="1">
    <citation type="submission" date="2016-02" db="EMBL/GenBank/DDBJ databases">
        <title>Draft genome sequence of Microdochium bolleyi, a fungal endophyte of beachgrass.</title>
        <authorList>
            <consortium name="DOE Joint Genome Institute"/>
            <person name="David A.S."/>
            <person name="May G."/>
            <person name="Haridas S."/>
            <person name="Lim J."/>
            <person name="Wang M."/>
            <person name="Labutti K."/>
            <person name="Lipzen A."/>
            <person name="Barry K."/>
            <person name="Grigoriev I.V."/>
        </authorList>
    </citation>
    <scope>NUCLEOTIDE SEQUENCE [LARGE SCALE GENOMIC DNA]</scope>
    <source>
        <strain evidence="3">J235TASD1</strain>
    </source>
</reference>
<organism evidence="2 3">
    <name type="scientific">Microdochium bolleyi</name>
    <dbReference type="NCBI Taxonomy" id="196109"/>
    <lineage>
        <taxon>Eukaryota</taxon>
        <taxon>Fungi</taxon>
        <taxon>Dikarya</taxon>
        <taxon>Ascomycota</taxon>
        <taxon>Pezizomycotina</taxon>
        <taxon>Sordariomycetes</taxon>
        <taxon>Xylariomycetidae</taxon>
        <taxon>Xylariales</taxon>
        <taxon>Microdochiaceae</taxon>
        <taxon>Microdochium</taxon>
    </lineage>
</organism>
<sequence>MGTASSPDVELHQCLSTVWPSTLRATINGQSRAAKATSDSGMSSLSTQVGTPACPHAQQTAQHKRAPLGARSVLVQLNWPSPSQSTNPDRSDRIRGDSTRRQQVCALSGKMDIGLPQLERLGQDSQRGEQSRQCQNREKQLEVHLAKRQ</sequence>